<keyword evidence="13 15" id="KW-0539">Nucleus</keyword>
<dbReference type="Gene3D" id="3.40.50.10130">
    <property type="match status" value="1"/>
</dbReference>
<keyword evidence="19" id="KW-1185">Reference proteome</keyword>
<keyword evidence="5 15" id="KW-0540">Nuclease</keyword>
<dbReference type="FunFam" id="1.10.10.10:FF:000307">
    <property type="entry name" value="Crossover junction endonuclease MUS81"/>
    <property type="match status" value="1"/>
</dbReference>
<dbReference type="GO" id="GO:0031573">
    <property type="term" value="P:mitotic intra-S DNA damage checkpoint signaling"/>
    <property type="evidence" value="ECO:0007669"/>
    <property type="project" value="TreeGrafter"/>
</dbReference>
<dbReference type="InterPro" id="IPR011335">
    <property type="entry name" value="Restrct_endonuc-II-like"/>
</dbReference>
<evidence type="ECO:0000256" key="11">
    <source>
        <dbReference type="ARBA" id="ARBA00023172"/>
    </source>
</evidence>
<dbReference type="EMBL" id="LT598456">
    <property type="protein sequence ID" value="SCU79937.1"/>
    <property type="molecule type" value="Genomic_DNA"/>
</dbReference>
<dbReference type="InterPro" id="IPR027421">
    <property type="entry name" value="DNA_pol_lamdba_lyase_dom_sf"/>
</dbReference>
<dbReference type="InterPro" id="IPR047417">
    <property type="entry name" value="WHD_MUS81"/>
</dbReference>
<dbReference type="OrthoDB" id="5963188at2759"/>
<dbReference type="GO" id="GO:0048476">
    <property type="term" value="C:Holliday junction resolvase complex"/>
    <property type="evidence" value="ECO:0007669"/>
    <property type="project" value="UniProtKB-UniRule"/>
</dbReference>
<dbReference type="InterPro" id="IPR047416">
    <property type="entry name" value="XPF_nuclease_Mus81"/>
</dbReference>
<dbReference type="GO" id="GO:0046872">
    <property type="term" value="F:metal ion binding"/>
    <property type="evidence" value="ECO:0007669"/>
    <property type="project" value="UniProtKB-UniRule"/>
</dbReference>
<dbReference type="PANTHER" id="PTHR13451">
    <property type="entry name" value="CLASS II CROSSOVER JUNCTION ENDONUCLEASE MUS81"/>
    <property type="match status" value="1"/>
</dbReference>
<feature type="region of interest" description="Disordered" evidence="16">
    <location>
        <begin position="102"/>
        <end position="121"/>
    </location>
</feature>
<dbReference type="Proteomes" id="UP000190274">
    <property type="component" value="Chromosome B"/>
</dbReference>
<evidence type="ECO:0000256" key="8">
    <source>
        <dbReference type="ARBA" id="ARBA00022763"/>
    </source>
</evidence>
<comment type="cofactor">
    <cofactor evidence="1 15">
        <name>Mg(2+)</name>
        <dbReference type="ChEBI" id="CHEBI:18420"/>
    </cofactor>
</comment>
<gene>
    <name evidence="18" type="ORF">LADA_0B04126G</name>
</gene>
<dbReference type="GO" id="GO:0006308">
    <property type="term" value="P:DNA catabolic process"/>
    <property type="evidence" value="ECO:0007669"/>
    <property type="project" value="UniProtKB-UniRule"/>
</dbReference>
<dbReference type="CDD" id="cd21036">
    <property type="entry name" value="WH_MUS81"/>
    <property type="match status" value="1"/>
</dbReference>
<dbReference type="AlphaFoldDB" id="A0A1G4ITF2"/>
<comment type="subcellular location">
    <subcellularLocation>
        <location evidence="2 15">Nucleus</location>
    </subcellularLocation>
</comment>
<dbReference type="GO" id="GO:0000727">
    <property type="term" value="P:double-strand break repair via break-induced replication"/>
    <property type="evidence" value="ECO:0007669"/>
    <property type="project" value="UniProtKB-UniRule"/>
</dbReference>
<keyword evidence="14" id="KW-0469">Meiosis</keyword>
<evidence type="ECO:0000256" key="3">
    <source>
        <dbReference type="ARBA" id="ARBA00010015"/>
    </source>
</evidence>
<dbReference type="GO" id="GO:0003677">
    <property type="term" value="F:DNA binding"/>
    <property type="evidence" value="ECO:0007669"/>
    <property type="project" value="UniProtKB-UniRule"/>
</dbReference>
<feature type="domain" description="ERCC4" evidence="17">
    <location>
        <begin position="337"/>
        <end position="434"/>
    </location>
</feature>
<dbReference type="GO" id="GO:0048257">
    <property type="term" value="F:3'-flap endonuclease activity"/>
    <property type="evidence" value="ECO:0007669"/>
    <property type="project" value="TreeGrafter"/>
</dbReference>
<dbReference type="Pfam" id="PF21136">
    <property type="entry name" value="WHD_MUS81"/>
    <property type="match status" value="1"/>
</dbReference>
<evidence type="ECO:0000256" key="4">
    <source>
        <dbReference type="ARBA" id="ARBA00017114"/>
    </source>
</evidence>
<accession>A0A1G4ITF2</accession>
<dbReference type="STRING" id="1266660.A0A1G4ITF2"/>
<evidence type="ECO:0000313" key="18">
    <source>
        <dbReference type="EMBL" id="SCU79937.1"/>
    </source>
</evidence>
<evidence type="ECO:0000256" key="10">
    <source>
        <dbReference type="ARBA" id="ARBA00022842"/>
    </source>
</evidence>
<reference evidence="19" key="1">
    <citation type="submission" date="2016-03" db="EMBL/GenBank/DDBJ databases">
        <authorList>
            <person name="Devillers H."/>
        </authorList>
    </citation>
    <scope>NUCLEOTIDE SEQUENCE [LARGE SCALE GENOMIC DNA]</scope>
</reference>
<dbReference type="EC" id="3.1.22.-" evidence="15"/>
<sequence>MSLPQNLKPYYVEWLGSEAEKATQKNEKLGAVYAKALENLKSHESALVHPNELLAIKGIGNRIKNVLKDRLHSFCRETGFEPPPDPQLVVSNVENRQRTKIRSLQDDTQADERPKKKRRYVPKRRSGGYAILLALLECNSSRQGSSKSEIVNLASKYCDHPFHSNPTSRDFHSAWSAVKTLLARELLIEEGRPKRYILTKEGEEMAHTLKKTDDITFEDEAAYQIRLGADSAGNNSNDIDGENEVTADYSALIEATQPHRLPGMFQSFQTKTAAVQVDSNANKPRTLAGGVNTKLPPADVPTNKPTSPSRGTKDNIVRARWNGISYEVWEPNSYEILLVIDHREVKSKSEREFFANQLREKGVMVETRQLSLSDILWVARNKITKRECVLDFMLERKRLDDFAMSIMDNRFVEQKNRLKKTGCRNVFYLVEDIASDTAVKMADAIRTAVWVTIIYNEFHVKRTKNPDDTVNWLKGMTSVIENNYAQKSVLVMSPRDLKSQDDYLDTLQKFRVQFERANNLECCQRFDCFQEIMDKGSLMTVKELFLRALMVNKGVSLEKAISIQAKFPTLCALLKAYRNCDSDEKGKNLLADALKCEPGTRKVGKALSETLWKTFGKR</sequence>
<keyword evidence="12 15" id="KW-0234">DNA repair</keyword>
<comment type="function">
    <text evidence="15">Interacts with EME1 to form a DNA structure-specific endonuclease with substrate preference for branched DNA structures with a 5'-end at the branch nick. Typical substrates include 3'-flap structures, D-loops, replication forks and nicked Holliday junctions. May be required in mitosis for the processing of stalled or collapsed replication fork intermediates. May be required in meiosis for the repair of meiosis-specific double strand breaks subsequent to single-end invasion (SEI).</text>
</comment>
<dbReference type="GO" id="GO:0006265">
    <property type="term" value="P:DNA topological change"/>
    <property type="evidence" value="ECO:0007669"/>
    <property type="project" value="EnsemblFungi"/>
</dbReference>
<dbReference type="FunFam" id="3.40.50.10130:FF:000011">
    <property type="entry name" value="Crossover junction endonuclease MUS81"/>
    <property type="match status" value="1"/>
</dbReference>
<dbReference type="Gene3D" id="1.10.150.670">
    <property type="entry name" value="Crossover junction endonuclease EME1, DNA-binding domain"/>
    <property type="match status" value="1"/>
</dbReference>
<dbReference type="Pfam" id="PF21292">
    <property type="entry name" value="EME1-MUS81_C"/>
    <property type="match status" value="1"/>
</dbReference>
<dbReference type="PANTHER" id="PTHR13451:SF0">
    <property type="entry name" value="CROSSOVER JUNCTION ENDONUCLEASE MUS81"/>
    <property type="match status" value="1"/>
</dbReference>
<proteinExistence type="inferred from homology"/>
<evidence type="ECO:0000256" key="12">
    <source>
        <dbReference type="ARBA" id="ARBA00023204"/>
    </source>
</evidence>
<comment type="subunit">
    <text evidence="15">Interacts with EME1.</text>
</comment>
<dbReference type="GO" id="GO:0005634">
    <property type="term" value="C:nucleus"/>
    <property type="evidence" value="ECO:0007669"/>
    <property type="project" value="UniProtKB-SubCell"/>
</dbReference>
<keyword evidence="10 15" id="KW-0460">Magnesium</keyword>
<dbReference type="Gene3D" id="1.10.150.110">
    <property type="entry name" value="DNA polymerase beta, N-terminal domain-like"/>
    <property type="match status" value="1"/>
</dbReference>
<evidence type="ECO:0000256" key="14">
    <source>
        <dbReference type="ARBA" id="ARBA00023254"/>
    </source>
</evidence>
<feature type="region of interest" description="Disordered" evidence="16">
    <location>
        <begin position="283"/>
        <end position="313"/>
    </location>
</feature>
<keyword evidence="7 15" id="KW-0255">Endonuclease</keyword>
<dbReference type="GO" id="GO:0000712">
    <property type="term" value="P:resolution of meiotic recombination intermediates"/>
    <property type="evidence" value="ECO:0007669"/>
    <property type="project" value="EnsemblFungi"/>
</dbReference>
<dbReference type="InterPro" id="IPR010996">
    <property type="entry name" value="HHH_MUS81"/>
</dbReference>
<evidence type="ECO:0000256" key="7">
    <source>
        <dbReference type="ARBA" id="ARBA00022759"/>
    </source>
</evidence>
<organism evidence="18 19">
    <name type="scientific">Lachancea dasiensis</name>
    <dbReference type="NCBI Taxonomy" id="1072105"/>
    <lineage>
        <taxon>Eukaryota</taxon>
        <taxon>Fungi</taxon>
        <taxon>Dikarya</taxon>
        <taxon>Ascomycota</taxon>
        <taxon>Saccharomycotina</taxon>
        <taxon>Saccharomycetes</taxon>
        <taxon>Saccharomycetales</taxon>
        <taxon>Saccharomycetaceae</taxon>
        <taxon>Lachancea</taxon>
    </lineage>
</organism>
<keyword evidence="9 15" id="KW-0378">Hydrolase</keyword>
<evidence type="ECO:0000256" key="9">
    <source>
        <dbReference type="ARBA" id="ARBA00022801"/>
    </source>
</evidence>
<evidence type="ECO:0000313" key="19">
    <source>
        <dbReference type="Proteomes" id="UP000190274"/>
    </source>
</evidence>
<dbReference type="Pfam" id="PF14716">
    <property type="entry name" value="HHH_8"/>
    <property type="match status" value="1"/>
</dbReference>
<dbReference type="SMART" id="SM00891">
    <property type="entry name" value="ERCC4"/>
    <property type="match status" value="1"/>
</dbReference>
<keyword evidence="6 15" id="KW-0479">Metal-binding</keyword>
<comment type="similarity">
    <text evidence="3 15">Belongs to the XPF family.</text>
</comment>
<evidence type="ECO:0000256" key="16">
    <source>
        <dbReference type="SAM" id="MobiDB-lite"/>
    </source>
</evidence>
<keyword evidence="8 15" id="KW-0227">DNA damage</keyword>
<evidence type="ECO:0000256" key="1">
    <source>
        <dbReference type="ARBA" id="ARBA00001946"/>
    </source>
</evidence>
<evidence type="ECO:0000256" key="2">
    <source>
        <dbReference type="ARBA" id="ARBA00004123"/>
    </source>
</evidence>
<dbReference type="Gene3D" id="1.10.10.10">
    <property type="entry name" value="Winged helix-like DNA-binding domain superfamily/Winged helix DNA-binding domain"/>
    <property type="match status" value="1"/>
</dbReference>
<evidence type="ECO:0000256" key="6">
    <source>
        <dbReference type="ARBA" id="ARBA00022723"/>
    </source>
</evidence>
<evidence type="ECO:0000256" key="15">
    <source>
        <dbReference type="RuleBase" id="RU369042"/>
    </source>
</evidence>
<dbReference type="InterPro" id="IPR036388">
    <property type="entry name" value="WH-like_DNA-bd_sf"/>
</dbReference>
<dbReference type="GO" id="GO:0004857">
    <property type="term" value="F:enzyme inhibitor activity"/>
    <property type="evidence" value="ECO:0007669"/>
    <property type="project" value="EnsemblFungi"/>
</dbReference>
<keyword evidence="11 15" id="KW-0233">DNA recombination</keyword>
<dbReference type="SUPFAM" id="SSF52980">
    <property type="entry name" value="Restriction endonuclease-like"/>
    <property type="match status" value="1"/>
</dbReference>
<evidence type="ECO:0000259" key="17">
    <source>
        <dbReference type="SMART" id="SM00891"/>
    </source>
</evidence>
<evidence type="ECO:0000256" key="5">
    <source>
        <dbReference type="ARBA" id="ARBA00022722"/>
    </source>
</evidence>
<dbReference type="CDD" id="cd20074">
    <property type="entry name" value="XPF_nuclease_Mus81"/>
    <property type="match status" value="1"/>
</dbReference>
<dbReference type="InterPro" id="IPR033309">
    <property type="entry name" value="Mus81"/>
</dbReference>
<dbReference type="InterPro" id="IPR006166">
    <property type="entry name" value="ERCC4_domain"/>
</dbReference>
<protein>
    <recommendedName>
        <fullName evidence="4 15">Crossover junction endonuclease MUS81</fullName>
        <ecNumber evidence="15">3.1.22.-</ecNumber>
    </recommendedName>
</protein>
<evidence type="ECO:0000256" key="13">
    <source>
        <dbReference type="ARBA" id="ARBA00023242"/>
    </source>
</evidence>
<dbReference type="SUPFAM" id="SSF47802">
    <property type="entry name" value="DNA polymerase beta, N-terminal domain-like"/>
    <property type="match status" value="1"/>
</dbReference>
<dbReference type="GO" id="GO:0008821">
    <property type="term" value="F:crossover junction DNA endonuclease activity"/>
    <property type="evidence" value="ECO:0007669"/>
    <property type="project" value="UniProtKB-UniRule"/>
</dbReference>
<dbReference type="Pfam" id="PF02732">
    <property type="entry name" value="ERCC4"/>
    <property type="match status" value="1"/>
</dbReference>
<name>A0A1G4ITF2_9SACH</name>
<dbReference type="InterPro" id="IPR042530">
    <property type="entry name" value="EME1/EME2_C"/>
</dbReference>